<dbReference type="CDD" id="cd13566">
    <property type="entry name" value="PBP2_phosphate"/>
    <property type="match status" value="1"/>
</dbReference>
<dbReference type="EMBL" id="FXBN01000001">
    <property type="protein sequence ID" value="SMH28806.1"/>
    <property type="molecule type" value="Genomic_DNA"/>
</dbReference>
<dbReference type="EMBL" id="RJJH01000011">
    <property type="protein sequence ID" value="RNI11255.1"/>
    <property type="molecule type" value="Genomic_DNA"/>
</dbReference>
<sequence>MIKSHRPLIIILILLLALFAAGCLNESDNTQDEKINETITEHTKVENLNLEGSTTVFPLAQAAAEIYMENHPEKSINVISGGSTTGIKALIDGKVDIAMASRKMKNSEIEAAEANGLDPVEHVIAWDGLTVVVNPENPVNQLTYDQIKGIYDGSISNWADVGGEDQEIIIQNRDPSSGTYGYFKDELLGEDKFRPDLVSRDSNGAIVQAVTHEDAAIGYIGFAYLDDSVKAVDIDAGNGMVEPTSKNILSGKYPLARPLHLYTDGQPTGLAADFIEFILSEKGTIIINDVGYFPA</sequence>
<evidence type="ECO:0000313" key="7">
    <source>
        <dbReference type="Proteomes" id="UP000185713"/>
    </source>
</evidence>
<reference evidence="4 7" key="1">
    <citation type="submission" date="2014-12" db="EMBL/GenBank/DDBJ databases">
        <title>The genome sequence of Methanohalophilus portucalensis strain FDF1.</title>
        <authorList>
            <person name="Lai M.-C."/>
            <person name="Lai S.-J."/>
        </authorList>
    </citation>
    <scope>NUCLEOTIDE SEQUENCE [LARGE SCALE GENOMIC DNA]</scope>
    <source>
        <strain evidence="4 7">FDF-1</strain>
    </source>
</reference>
<dbReference type="EMBL" id="JWTK01000001">
    <property type="protein sequence ID" value="OJH50304.1"/>
    <property type="molecule type" value="Genomic_DNA"/>
</dbReference>
<keyword evidence="2" id="KW-0732">Signal</keyword>
<evidence type="ECO:0000256" key="1">
    <source>
        <dbReference type="ARBA" id="ARBA00022448"/>
    </source>
</evidence>
<dbReference type="InterPro" id="IPR050811">
    <property type="entry name" value="Phosphate_ABC_transporter"/>
</dbReference>
<dbReference type="SUPFAM" id="SSF53850">
    <property type="entry name" value="Periplasmic binding protein-like II"/>
    <property type="match status" value="1"/>
</dbReference>
<evidence type="ECO:0000313" key="6">
    <source>
        <dbReference type="EMBL" id="SMH28806.1"/>
    </source>
</evidence>
<evidence type="ECO:0000313" key="5">
    <source>
        <dbReference type="EMBL" id="RNI11255.1"/>
    </source>
</evidence>
<protein>
    <submittedName>
        <fullName evidence="4 6">Phosphate ABC transporter substrate-binding protein</fullName>
    </submittedName>
    <submittedName>
        <fullName evidence="5">PstS family phosphate ABC transporter substrate-binding protein</fullName>
    </submittedName>
</protein>
<dbReference type="OrthoDB" id="53390at2157"/>
<accession>A0A1L9C754</accession>
<dbReference type="NCBIfam" id="TIGR02136">
    <property type="entry name" value="ptsS_2"/>
    <property type="match status" value="1"/>
</dbReference>
<dbReference type="FunFam" id="3.40.190.10:FF:000055">
    <property type="entry name" value="Phosphate ABC transporter, phosphate-binding protein"/>
    <property type="match status" value="1"/>
</dbReference>
<dbReference type="RefSeq" id="WP_072357929.1">
    <property type="nucleotide sequence ID" value="NZ_FXBN01000001.1"/>
</dbReference>
<evidence type="ECO:0000313" key="9">
    <source>
        <dbReference type="Proteomes" id="UP000278252"/>
    </source>
</evidence>
<organism evidence="4 7">
    <name type="scientific">Methanohalophilus portucalensis FDF-1</name>
    <dbReference type="NCBI Taxonomy" id="523843"/>
    <lineage>
        <taxon>Archaea</taxon>
        <taxon>Methanobacteriati</taxon>
        <taxon>Methanobacteriota</taxon>
        <taxon>Stenosarchaea group</taxon>
        <taxon>Methanomicrobia</taxon>
        <taxon>Methanosarcinales</taxon>
        <taxon>Methanosarcinaceae</taxon>
        <taxon>Methanohalophilus</taxon>
    </lineage>
</organism>
<evidence type="ECO:0000256" key="2">
    <source>
        <dbReference type="ARBA" id="ARBA00022729"/>
    </source>
</evidence>
<dbReference type="Proteomes" id="UP000278252">
    <property type="component" value="Unassembled WGS sequence"/>
</dbReference>
<dbReference type="PANTHER" id="PTHR30570">
    <property type="entry name" value="PERIPLASMIC PHOSPHATE BINDING COMPONENT OF PHOSPHATE ABC TRANSPORTER"/>
    <property type="match status" value="1"/>
</dbReference>
<dbReference type="InterPro" id="IPR011862">
    <property type="entry name" value="Phos-bd"/>
</dbReference>
<dbReference type="STRING" id="523843.SAMN06264941_0094"/>
<proteinExistence type="predicted"/>
<dbReference type="Proteomes" id="UP000193969">
    <property type="component" value="Unassembled WGS sequence"/>
</dbReference>
<dbReference type="PANTHER" id="PTHR30570:SF1">
    <property type="entry name" value="PHOSPHATE-BINDING PROTEIN PSTS"/>
    <property type="match status" value="1"/>
</dbReference>
<reference evidence="5 9" key="4">
    <citation type="submission" date="2018-10" db="EMBL/GenBank/DDBJ databases">
        <title>Cultivation of a novel Methanohalophilus strain from Kebrit Deep of the Red Sea and a genomic comparison of members of the genus Methanohalophilus.</title>
        <authorList>
            <person name="Guan Y."/>
            <person name="Ngugi D.K."/>
            <person name="Stingl U."/>
        </authorList>
    </citation>
    <scope>NUCLEOTIDE SEQUENCE [LARGE SCALE GENOMIC DNA]</scope>
    <source>
        <strain evidence="5 9">DSM 7471</strain>
    </source>
</reference>
<dbReference type="PROSITE" id="PS51257">
    <property type="entry name" value="PROKAR_LIPOPROTEIN"/>
    <property type="match status" value="1"/>
</dbReference>
<reference evidence="6" key="2">
    <citation type="submission" date="2017-04" db="EMBL/GenBank/DDBJ databases">
        <authorList>
            <person name="Afonso C.L."/>
            <person name="Miller P.J."/>
            <person name="Scott M.A."/>
            <person name="Spackman E."/>
            <person name="Goraichik I."/>
            <person name="Dimitrov K.M."/>
            <person name="Suarez D.L."/>
            <person name="Swayne D.E."/>
        </authorList>
    </citation>
    <scope>NUCLEOTIDE SEQUENCE [LARGE SCALE GENOMIC DNA]</scope>
    <source>
        <strain evidence="6">FDF-1</strain>
    </source>
</reference>
<dbReference type="Proteomes" id="UP000185713">
    <property type="component" value="Unassembled WGS sequence"/>
</dbReference>
<name>A0A1L9C754_9EURY</name>
<dbReference type="Gene3D" id="3.40.190.10">
    <property type="entry name" value="Periplasmic binding protein-like II"/>
    <property type="match status" value="2"/>
</dbReference>
<dbReference type="InterPro" id="IPR024370">
    <property type="entry name" value="PBP_domain"/>
</dbReference>
<feature type="domain" description="PBP" evidence="3">
    <location>
        <begin position="41"/>
        <end position="281"/>
    </location>
</feature>
<evidence type="ECO:0000313" key="8">
    <source>
        <dbReference type="Proteomes" id="UP000193969"/>
    </source>
</evidence>
<dbReference type="Pfam" id="PF12849">
    <property type="entry name" value="PBP_like_2"/>
    <property type="match status" value="1"/>
</dbReference>
<evidence type="ECO:0000259" key="3">
    <source>
        <dbReference type="Pfam" id="PF12849"/>
    </source>
</evidence>
<reference evidence="8" key="3">
    <citation type="submission" date="2017-04" db="EMBL/GenBank/DDBJ databases">
        <authorList>
            <person name="Varghese N."/>
            <person name="Submissions S."/>
        </authorList>
    </citation>
    <scope>NUCLEOTIDE SEQUENCE [LARGE SCALE GENOMIC DNA]</scope>
    <source>
        <strain evidence="8">FDF-1</strain>
    </source>
</reference>
<keyword evidence="8" id="KW-1185">Reference proteome</keyword>
<gene>
    <name evidence="5" type="ORF">EFE41_06785</name>
    <name evidence="4" type="ORF">MPF_0092</name>
    <name evidence="6" type="ORF">SAMN06264941_0094</name>
</gene>
<keyword evidence="1" id="KW-0813">Transport</keyword>
<dbReference type="GO" id="GO:0042301">
    <property type="term" value="F:phosphate ion binding"/>
    <property type="evidence" value="ECO:0007669"/>
    <property type="project" value="InterPro"/>
</dbReference>
<evidence type="ECO:0000313" key="4">
    <source>
        <dbReference type="EMBL" id="OJH50304.1"/>
    </source>
</evidence>
<dbReference type="AlphaFoldDB" id="A0A1L9C754"/>